<reference evidence="7 8" key="1">
    <citation type="submission" date="2021-07" db="EMBL/GenBank/DDBJ databases">
        <title>Shewanella sp. nov, isolated from SCS.</title>
        <authorList>
            <person name="Cao W.R."/>
        </authorList>
    </citation>
    <scope>NUCLEOTIDE SEQUENCE [LARGE SCALE GENOMIC DNA]</scope>
    <source>
        <strain evidence="7 8">NR704-98</strain>
    </source>
</reference>
<dbReference type="Pfam" id="PF04131">
    <property type="entry name" value="NanE"/>
    <property type="match status" value="1"/>
</dbReference>
<comment type="pathway">
    <text evidence="3 6">Amino-sugar metabolism; N-acetylneuraminate degradation; D-fructose 6-phosphate from N-acetylneuraminate: step 3/5.</text>
</comment>
<comment type="catalytic activity">
    <reaction evidence="1 6">
        <text>an N-acyl-D-glucosamine 6-phosphate = an N-acyl-D-mannosamine 6-phosphate</text>
        <dbReference type="Rhea" id="RHEA:23932"/>
        <dbReference type="ChEBI" id="CHEBI:57599"/>
        <dbReference type="ChEBI" id="CHEBI:57666"/>
        <dbReference type="EC" id="5.1.3.9"/>
    </reaction>
</comment>
<dbReference type="RefSeq" id="WP_220110792.1">
    <property type="nucleotide sequence ID" value="NZ_JAHZST010000013.1"/>
</dbReference>
<dbReference type="PANTHER" id="PTHR36204:SF1">
    <property type="entry name" value="N-ACETYLMANNOSAMINE-6-PHOSPHATE 2-EPIMERASE-RELATED"/>
    <property type="match status" value="1"/>
</dbReference>
<dbReference type="HAMAP" id="MF_01235">
    <property type="entry name" value="ManNAc6P_epimer"/>
    <property type="match status" value="1"/>
</dbReference>
<dbReference type="Proteomes" id="UP001195963">
    <property type="component" value="Unassembled WGS sequence"/>
</dbReference>
<evidence type="ECO:0000256" key="2">
    <source>
        <dbReference type="ARBA" id="ARBA00002147"/>
    </source>
</evidence>
<evidence type="ECO:0000256" key="3">
    <source>
        <dbReference type="ARBA" id="ARBA00005081"/>
    </source>
</evidence>
<keyword evidence="8" id="KW-1185">Reference proteome</keyword>
<sequence>MSAINRALEKQLVNQLKGALIASCQPVDDGPMDKVEHVRAMALAAIAGGAKGVRIEGVENVKAVAAATELPIVGIIKRDLSGCPIRITPFVDDIKMLADAGAKIIAFDGTDRVRPVDVETLLNTIHECGCIAMADCAEFEEGIKLAKLGCSFIGSTLSGYTQDQAVPEQPDYELVEKWQLQGLKVVAEGRYNSPERAAKAIELGAFCVTVGSAITRIEHITQWFVTRIDGSGRKV</sequence>
<name>A0ABS7E6R4_9GAMM</name>
<evidence type="ECO:0000256" key="4">
    <source>
        <dbReference type="ARBA" id="ARBA00023235"/>
    </source>
</evidence>
<organism evidence="7 8">
    <name type="scientific">Shewanella nanhaiensis</name>
    <dbReference type="NCBI Taxonomy" id="2864872"/>
    <lineage>
        <taxon>Bacteria</taxon>
        <taxon>Pseudomonadati</taxon>
        <taxon>Pseudomonadota</taxon>
        <taxon>Gammaproteobacteria</taxon>
        <taxon>Alteromonadales</taxon>
        <taxon>Shewanellaceae</taxon>
        <taxon>Shewanella</taxon>
    </lineage>
</organism>
<protein>
    <recommendedName>
        <fullName evidence="6">Putative N-acetylmannosamine-6-phosphate 2-epimerase</fullName>
        <ecNumber evidence="6">5.1.3.9</ecNumber>
    </recommendedName>
    <alternativeName>
        <fullName evidence="6">ManNAc-6-P epimerase</fullName>
    </alternativeName>
</protein>
<proteinExistence type="inferred from homology"/>
<comment type="function">
    <text evidence="2 6">Converts N-acetylmannosamine-6-phosphate (ManNAc-6-P) to N-acetylglucosamine-6-phosphate (GlcNAc-6-P).</text>
</comment>
<keyword evidence="4 6" id="KW-0413">Isomerase</keyword>
<evidence type="ECO:0000256" key="5">
    <source>
        <dbReference type="ARBA" id="ARBA00023277"/>
    </source>
</evidence>
<evidence type="ECO:0000313" key="8">
    <source>
        <dbReference type="Proteomes" id="UP001195963"/>
    </source>
</evidence>
<comment type="similarity">
    <text evidence="6">Belongs to the NanE family.</text>
</comment>
<dbReference type="SUPFAM" id="SSF51366">
    <property type="entry name" value="Ribulose-phoshate binding barrel"/>
    <property type="match status" value="1"/>
</dbReference>
<dbReference type="CDD" id="cd04729">
    <property type="entry name" value="NanE"/>
    <property type="match status" value="1"/>
</dbReference>
<dbReference type="EC" id="5.1.3.9" evidence="6"/>
<accession>A0ABS7E6R4</accession>
<gene>
    <name evidence="6" type="primary">nanE</name>
    <name evidence="7" type="ORF">K0625_17035</name>
</gene>
<evidence type="ECO:0000313" key="7">
    <source>
        <dbReference type="EMBL" id="MBW8185361.1"/>
    </source>
</evidence>
<dbReference type="EMBL" id="JAHZST010000013">
    <property type="protein sequence ID" value="MBW8185361.1"/>
    <property type="molecule type" value="Genomic_DNA"/>
</dbReference>
<evidence type="ECO:0000256" key="6">
    <source>
        <dbReference type="HAMAP-Rule" id="MF_01235"/>
    </source>
</evidence>
<comment type="caution">
    <text evidence="7">The sequence shown here is derived from an EMBL/GenBank/DDBJ whole genome shotgun (WGS) entry which is preliminary data.</text>
</comment>
<evidence type="ECO:0000256" key="1">
    <source>
        <dbReference type="ARBA" id="ARBA00000056"/>
    </source>
</evidence>
<dbReference type="Gene3D" id="3.20.20.70">
    <property type="entry name" value="Aldolase class I"/>
    <property type="match status" value="1"/>
</dbReference>
<dbReference type="NCBIfam" id="NF002231">
    <property type="entry name" value="PRK01130.1"/>
    <property type="match status" value="1"/>
</dbReference>
<dbReference type="InterPro" id="IPR013785">
    <property type="entry name" value="Aldolase_TIM"/>
</dbReference>
<dbReference type="InterPro" id="IPR007260">
    <property type="entry name" value="NanE"/>
</dbReference>
<dbReference type="InterPro" id="IPR011060">
    <property type="entry name" value="RibuloseP-bd_barrel"/>
</dbReference>
<keyword evidence="5 6" id="KW-0119">Carbohydrate metabolism</keyword>
<dbReference type="PANTHER" id="PTHR36204">
    <property type="entry name" value="N-ACETYLMANNOSAMINE-6-PHOSPHATE 2-EPIMERASE-RELATED"/>
    <property type="match status" value="1"/>
</dbReference>